<evidence type="ECO:0000259" key="1">
    <source>
        <dbReference type="SMART" id="SM00833"/>
    </source>
</evidence>
<dbReference type="InterPro" id="IPR051927">
    <property type="entry name" value="Zn_Chap_cDPG_Synth"/>
</dbReference>
<dbReference type="Gene3D" id="3.40.50.300">
    <property type="entry name" value="P-loop containing nucleotide triphosphate hydrolases"/>
    <property type="match status" value="1"/>
</dbReference>
<dbReference type="OrthoDB" id="9808822at2"/>
<dbReference type="AlphaFoldDB" id="A0A3A5H711"/>
<dbReference type="Pfam" id="PF07683">
    <property type="entry name" value="CobW_C"/>
    <property type="match status" value="1"/>
</dbReference>
<feature type="domain" description="CobW C-terminal" evidence="1">
    <location>
        <begin position="237"/>
        <end position="327"/>
    </location>
</feature>
<dbReference type="SUPFAM" id="SSF90002">
    <property type="entry name" value="Hypothetical protein YjiA, C-terminal domain"/>
    <property type="match status" value="1"/>
</dbReference>
<sequence length="358" mass="38682">MRAPVVLVTGVDPTAMSAVTVGLQWDLPNAVAVQHRIDPERQVLHRIVSDMTGVLDRAEIALEHACVTCAIREDVIPTIERCARDGRWKTVIAHLPVGAEGDQVCAVVNWDTRLARHIRIAGVVAALDGSTLVADLLGDALLRERGLHSAADDTRGVGEVACAQIEYADLVVVTGGSDAVGRGLVRTLARPDAVLVEGAEHVDGAELLDRSHAHDAAVAWVDPTFDEELPEPAFPQIWRIDLRSPRAFHPDRLLADLELIGGGEHRSRGCFWLPSRPGKALVWDGAGGQLSIGTGRPWGRRAPFTRIVLTGVGEPPAGLEDAFDDLLLGPDLEGRNWRVEEDGFEPWLGNIRDLDLPA</sequence>
<dbReference type="Proteomes" id="UP000276542">
    <property type="component" value="Unassembled WGS sequence"/>
</dbReference>
<dbReference type="RefSeq" id="WP_120059578.1">
    <property type="nucleotide sequence ID" value="NZ_QYRP01000002.1"/>
</dbReference>
<dbReference type="PANTHER" id="PTHR43603:SF1">
    <property type="entry name" value="ZINC-REGULATED GTPASE METALLOPROTEIN ACTIVATOR 1"/>
    <property type="match status" value="1"/>
</dbReference>
<dbReference type="PANTHER" id="PTHR43603">
    <property type="entry name" value="COBW DOMAIN-CONTAINING PROTEIN DDB_G0274527"/>
    <property type="match status" value="1"/>
</dbReference>
<dbReference type="InterPro" id="IPR027417">
    <property type="entry name" value="P-loop_NTPase"/>
</dbReference>
<evidence type="ECO:0000313" key="3">
    <source>
        <dbReference type="Proteomes" id="UP000276542"/>
    </source>
</evidence>
<dbReference type="SMART" id="SM00833">
    <property type="entry name" value="CobW_C"/>
    <property type="match status" value="1"/>
</dbReference>
<comment type="caution">
    <text evidence="2">The sequence shown here is derived from an EMBL/GenBank/DDBJ whole genome shotgun (WGS) entry which is preliminary data.</text>
</comment>
<name>A0A3A5H711_9ACTN</name>
<organism evidence="2 3">
    <name type="scientific">Nocardioides cavernaquae</name>
    <dbReference type="NCBI Taxonomy" id="2321396"/>
    <lineage>
        <taxon>Bacteria</taxon>
        <taxon>Bacillati</taxon>
        <taxon>Actinomycetota</taxon>
        <taxon>Actinomycetes</taxon>
        <taxon>Propionibacteriales</taxon>
        <taxon>Nocardioidaceae</taxon>
        <taxon>Nocardioides</taxon>
    </lineage>
</organism>
<keyword evidence="3" id="KW-1185">Reference proteome</keyword>
<proteinExistence type="predicted"/>
<dbReference type="EMBL" id="QYRP01000002">
    <property type="protein sequence ID" value="RJS45678.1"/>
    <property type="molecule type" value="Genomic_DNA"/>
</dbReference>
<protein>
    <submittedName>
        <fullName evidence="2">Cobalamin biosynthesis protein CobW</fullName>
    </submittedName>
</protein>
<evidence type="ECO:0000313" key="2">
    <source>
        <dbReference type="EMBL" id="RJS45678.1"/>
    </source>
</evidence>
<reference evidence="3" key="1">
    <citation type="submission" date="2018-09" db="EMBL/GenBank/DDBJ databases">
        <authorList>
            <person name="Zhu H."/>
        </authorList>
    </citation>
    <scope>NUCLEOTIDE SEQUENCE [LARGE SCALE GENOMIC DNA]</scope>
    <source>
        <strain evidence="3">K1W22B-1</strain>
    </source>
</reference>
<dbReference type="Pfam" id="PF02492">
    <property type="entry name" value="cobW"/>
    <property type="match status" value="1"/>
</dbReference>
<gene>
    <name evidence="2" type="ORF">D4739_05220</name>
</gene>
<dbReference type="InterPro" id="IPR011629">
    <property type="entry name" value="CobW-like_C"/>
</dbReference>
<dbReference type="InterPro" id="IPR003495">
    <property type="entry name" value="CobW/HypB/UreG_nucleotide-bd"/>
</dbReference>
<accession>A0A3A5H711</accession>